<keyword evidence="2 3" id="KW-0690">Ribosome biogenesis</keyword>
<gene>
    <name evidence="3" type="primary">rimP</name>
    <name evidence="6" type="ORF">ENG67_04210</name>
</gene>
<dbReference type="GO" id="GO:0005829">
    <property type="term" value="C:cytosol"/>
    <property type="evidence" value="ECO:0007669"/>
    <property type="project" value="TreeGrafter"/>
</dbReference>
<feature type="domain" description="Ribosome maturation factor RimP C-terminal" evidence="5">
    <location>
        <begin position="90"/>
        <end position="146"/>
    </location>
</feature>
<accession>A0A7C0XD56</accession>
<dbReference type="Pfam" id="PF17384">
    <property type="entry name" value="DUF150_C"/>
    <property type="match status" value="1"/>
</dbReference>
<comment type="caution">
    <text evidence="6">The sequence shown here is derived from an EMBL/GenBank/DDBJ whole genome shotgun (WGS) entry which is preliminary data.</text>
</comment>
<evidence type="ECO:0000256" key="1">
    <source>
        <dbReference type="ARBA" id="ARBA00022490"/>
    </source>
</evidence>
<comment type="subcellular location">
    <subcellularLocation>
        <location evidence="3">Cytoplasm</location>
    </subcellularLocation>
</comment>
<evidence type="ECO:0000256" key="2">
    <source>
        <dbReference type="ARBA" id="ARBA00022517"/>
    </source>
</evidence>
<evidence type="ECO:0000256" key="3">
    <source>
        <dbReference type="HAMAP-Rule" id="MF_01077"/>
    </source>
</evidence>
<comment type="similarity">
    <text evidence="3">Belongs to the RimP family.</text>
</comment>
<evidence type="ECO:0000259" key="4">
    <source>
        <dbReference type="Pfam" id="PF02576"/>
    </source>
</evidence>
<evidence type="ECO:0000259" key="5">
    <source>
        <dbReference type="Pfam" id="PF17384"/>
    </source>
</evidence>
<dbReference type="Pfam" id="PF02576">
    <property type="entry name" value="RimP_N"/>
    <property type="match status" value="1"/>
</dbReference>
<name>A0A7C0XD56_UNCW3</name>
<dbReference type="InterPro" id="IPR028989">
    <property type="entry name" value="RimP_N"/>
</dbReference>
<reference evidence="6" key="1">
    <citation type="journal article" date="2020" name="mSystems">
        <title>Genome- and Community-Level Interaction Insights into Carbon Utilization and Element Cycling Functions of Hydrothermarchaeota in Hydrothermal Sediment.</title>
        <authorList>
            <person name="Zhou Z."/>
            <person name="Liu Y."/>
            <person name="Xu W."/>
            <person name="Pan J."/>
            <person name="Luo Z.H."/>
            <person name="Li M."/>
        </authorList>
    </citation>
    <scope>NUCLEOTIDE SEQUENCE [LARGE SCALE GENOMIC DNA]</scope>
    <source>
        <strain evidence="6">HyVt-237</strain>
    </source>
</reference>
<dbReference type="CDD" id="cd01734">
    <property type="entry name" value="YlxS_C"/>
    <property type="match status" value="1"/>
</dbReference>
<keyword evidence="1 3" id="KW-0963">Cytoplasm</keyword>
<dbReference type="SUPFAM" id="SSF74942">
    <property type="entry name" value="YhbC-like, C-terminal domain"/>
    <property type="match status" value="1"/>
</dbReference>
<dbReference type="Proteomes" id="UP000885931">
    <property type="component" value="Unassembled WGS sequence"/>
</dbReference>
<dbReference type="InterPro" id="IPR003728">
    <property type="entry name" value="Ribosome_maturation_RimP"/>
</dbReference>
<comment type="function">
    <text evidence="3">Required for maturation of 30S ribosomal subunits.</text>
</comment>
<protein>
    <recommendedName>
        <fullName evidence="3">Ribosome maturation factor RimP</fullName>
    </recommendedName>
</protein>
<dbReference type="InterPro" id="IPR028998">
    <property type="entry name" value="RimP_C"/>
</dbReference>
<dbReference type="HAMAP" id="MF_01077">
    <property type="entry name" value="RimP"/>
    <property type="match status" value="1"/>
</dbReference>
<dbReference type="GO" id="GO:0006412">
    <property type="term" value="P:translation"/>
    <property type="evidence" value="ECO:0007669"/>
    <property type="project" value="TreeGrafter"/>
</dbReference>
<feature type="domain" description="Ribosome maturation factor RimP N-terminal" evidence="4">
    <location>
        <begin position="15"/>
        <end position="87"/>
    </location>
</feature>
<dbReference type="InterPro" id="IPR036847">
    <property type="entry name" value="RimP_C_sf"/>
</dbReference>
<dbReference type="GO" id="GO:0000028">
    <property type="term" value="P:ribosomal small subunit assembly"/>
    <property type="evidence" value="ECO:0007669"/>
    <property type="project" value="TreeGrafter"/>
</dbReference>
<dbReference type="PANTHER" id="PTHR33867:SF1">
    <property type="entry name" value="RIBOSOME MATURATION FACTOR RIMP"/>
    <property type="match status" value="1"/>
</dbReference>
<dbReference type="SUPFAM" id="SSF75420">
    <property type="entry name" value="YhbC-like, N-terminal domain"/>
    <property type="match status" value="1"/>
</dbReference>
<dbReference type="AlphaFoldDB" id="A0A7C0XD56"/>
<dbReference type="FunFam" id="3.30.300.70:FF:000001">
    <property type="entry name" value="Ribosome maturation factor RimP"/>
    <property type="match status" value="1"/>
</dbReference>
<proteinExistence type="inferred from homology"/>
<dbReference type="EMBL" id="DRBW01000168">
    <property type="protein sequence ID" value="HDM90397.1"/>
    <property type="molecule type" value="Genomic_DNA"/>
</dbReference>
<evidence type="ECO:0000313" key="6">
    <source>
        <dbReference type="EMBL" id="HDM90397.1"/>
    </source>
</evidence>
<dbReference type="Gene3D" id="3.30.300.70">
    <property type="entry name" value="RimP-like superfamily, N-terminal"/>
    <property type="match status" value="1"/>
</dbReference>
<dbReference type="InterPro" id="IPR035956">
    <property type="entry name" value="RimP_N_sf"/>
</dbReference>
<dbReference type="PANTHER" id="PTHR33867">
    <property type="entry name" value="RIBOSOME MATURATION FACTOR RIMP"/>
    <property type="match status" value="1"/>
</dbReference>
<organism evidence="6">
    <name type="scientific">candidate division WOR-3 bacterium</name>
    <dbReference type="NCBI Taxonomy" id="2052148"/>
    <lineage>
        <taxon>Bacteria</taxon>
        <taxon>Bacteria division WOR-3</taxon>
    </lineage>
</organism>
<sequence length="149" mass="17159">MQEELEKIEKKIEEILAPLLEERRMVLVDLELKGAGRRYVLRIFVDKEGGISVNDCADLSEELSYILDVEDPVPGPYILEVSSPGLDRVLKKERELKWARGKKVRILTESGEEKGRLEDVQEETLTLDKDGKEVKVNRKDIKKIQLDEI</sequence>